<keyword evidence="2" id="KW-1185">Reference proteome</keyword>
<name>A0A8J2J4T4_9HEXA</name>
<dbReference type="Proteomes" id="UP000708208">
    <property type="component" value="Unassembled WGS sequence"/>
</dbReference>
<feature type="non-terminal residue" evidence="1">
    <location>
        <position position="1"/>
    </location>
</feature>
<dbReference type="EMBL" id="CAJVCH010001624">
    <property type="protein sequence ID" value="CAG7639899.1"/>
    <property type="molecule type" value="Genomic_DNA"/>
</dbReference>
<gene>
    <name evidence="1" type="ORF">AFUS01_LOCUS374</name>
</gene>
<reference evidence="1" key="1">
    <citation type="submission" date="2021-06" db="EMBL/GenBank/DDBJ databases">
        <authorList>
            <person name="Hodson N. C."/>
            <person name="Mongue J. A."/>
            <person name="Jaron S. K."/>
        </authorList>
    </citation>
    <scope>NUCLEOTIDE SEQUENCE</scope>
</reference>
<protein>
    <submittedName>
        <fullName evidence="1">Uncharacterized protein</fullName>
    </submittedName>
</protein>
<dbReference type="AlphaFoldDB" id="A0A8J2J4T4"/>
<proteinExistence type="predicted"/>
<evidence type="ECO:0000313" key="1">
    <source>
        <dbReference type="EMBL" id="CAG7639899.1"/>
    </source>
</evidence>
<accession>A0A8J2J4T4</accession>
<sequence>WLLMRPEWSRCLGKRRVPLPQWFEASDEARHFKGFVRVIEAWGLTVFRVLFLKLFAPTVFFGLTFDEEEETRQQKVRSEFRDVAKKEWKELFESIYLESILLSEFTTACGRN</sequence>
<evidence type="ECO:0000313" key="2">
    <source>
        <dbReference type="Proteomes" id="UP000708208"/>
    </source>
</evidence>
<comment type="caution">
    <text evidence="1">The sequence shown here is derived from an EMBL/GenBank/DDBJ whole genome shotgun (WGS) entry which is preliminary data.</text>
</comment>
<organism evidence="1 2">
    <name type="scientific">Allacma fusca</name>
    <dbReference type="NCBI Taxonomy" id="39272"/>
    <lineage>
        <taxon>Eukaryota</taxon>
        <taxon>Metazoa</taxon>
        <taxon>Ecdysozoa</taxon>
        <taxon>Arthropoda</taxon>
        <taxon>Hexapoda</taxon>
        <taxon>Collembola</taxon>
        <taxon>Symphypleona</taxon>
        <taxon>Sminthuridae</taxon>
        <taxon>Allacma</taxon>
    </lineage>
</organism>